<organism evidence="22 23">
    <name type="scientific">Methylobrevis albus</name>
    <dbReference type="NCBI Taxonomy" id="2793297"/>
    <lineage>
        <taxon>Bacteria</taxon>
        <taxon>Pseudomonadati</taxon>
        <taxon>Pseudomonadota</taxon>
        <taxon>Alphaproteobacteria</taxon>
        <taxon>Hyphomicrobiales</taxon>
        <taxon>Pleomorphomonadaceae</taxon>
        <taxon>Methylobrevis</taxon>
    </lineage>
</organism>
<evidence type="ECO:0000256" key="11">
    <source>
        <dbReference type="ARBA" id="ARBA00022605"/>
    </source>
</evidence>
<dbReference type="AlphaFoldDB" id="A0A931MXK7"/>
<evidence type="ECO:0000256" key="15">
    <source>
        <dbReference type="ARBA" id="ARBA00023027"/>
    </source>
</evidence>
<feature type="domain" description="3-dehydroquinate synthase C-terminal" evidence="21">
    <location>
        <begin position="201"/>
        <end position="349"/>
    </location>
</feature>
<dbReference type="EC" id="4.2.3.4" evidence="8 19"/>
<evidence type="ECO:0000256" key="5">
    <source>
        <dbReference type="ARBA" id="ARBA00004496"/>
    </source>
</evidence>
<evidence type="ECO:0000256" key="8">
    <source>
        <dbReference type="ARBA" id="ARBA00013031"/>
    </source>
</evidence>
<keyword evidence="16 19" id="KW-0057">Aromatic amino acid biosynthesis</keyword>
<evidence type="ECO:0000256" key="9">
    <source>
        <dbReference type="ARBA" id="ARBA00017684"/>
    </source>
</evidence>
<accession>A0A931MXK7</accession>
<dbReference type="EMBL" id="JADZLT010000042">
    <property type="protein sequence ID" value="MBH0237277.1"/>
    <property type="molecule type" value="Genomic_DNA"/>
</dbReference>
<keyword evidence="18 19" id="KW-0170">Cobalt</keyword>
<dbReference type="GO" id="GO:0000166">
    <property type="term" value="F:nucleotide binding"/>
    <property type="evidence" value="ECO:0007669"/>
    <property type="project" value="UniProtKB-KW"/>
</dbReference>
<keyword evidence="17 19" id="KW-0456">Lyase</keyword>
<dbReference type="Gene3D" id="1.20.1090.10">
    <property type="entry name" value="Dehydroquinate synthase-like - alpha domain"/>
    <property type="match status" value="1"/>
</dbReference>
<evidence type="ECO:0000256" key="18">
    <source>
        <dbReference type="ARBA" id="ARBA00023285"/>
    </source>
</evidence>
<comment type="cofactor">
    <cofactor evidence="19">
        <name>Co(2+)</name>
        <dbReference type="ChEBI" id="CHEBI:48828"/>
    </cofactor>
    <cofactor evidence="19">
        <name>Zn(2+)</name>
        <dbReference type="ChEBI" id="CHEBI:29105"/>
    </cofactor>
    <text evidence="19">Binds 1 divalent metal cation per subunit. Can use either Co(2+) or Zn(2+).</text>
</comment>
<comment type="caution">
    <text evidence="19">Lacks conserved residue(s) required for the propagation of feature annotation.</text>
</comment>
<dbReference type="GO" id="GO:0008652">
    <property type="term" value="P:amino acid biosynthetic process"/>
    <property type="evidence" value="ECO:0007669"/>
    <property type="project" value="UniProtKB-KW"/>
</dbReference>
<keyword evidence="15 19" id="KW-0520">NAD</keyword>
<comment type="pathway">
    <text evidence="6 19">Metabolic intermediate biosynthesis; chorismate biosynthesis; chorismate from D-erythrose 4-phosphate and phosphoenolpyruvate: step 2/7.</text>
</comment>
<keyword evidence="13 19" id="KW-0547">Nucleotide-binding</keyword>
<dbReference type="InterPro" id="IPR056179">
    <property type="entry name" value="DHQS_C"/>
</dbReference>
<dbReference type="FunFam" id="3.40.50.1970:FF:000007">
    <property type="entry name" value="Pentafunctional AROM polypeptide"/>
    <property type="match status" value="1"/>
</dbReference>
<comment type="caution">
    <text evidence="22">The sequence shown here is derived from an EMBL/GenBank/DDBJ whole genome shotgun (WGS) entry which is preliminary data.</text>
</comment>
<evidence type="ECO:0000256" key="4">
    <source>
        <dbReference type="ARBA" id="ARBA00003485"/>
    </source>
</evidence>
<dbReference type="PANTHER" id="PTHR43622:SF7">
    <property type="entry name" value="3-DEHYDROQUINATE SYNTHASE, CHLOROPLASTIC"/>
    <property type="match status" value="1"/>
</dbReference>
<feature type="binding site" evidence="19">
    <location>
        <position position="266"/>
    </location>
    <ligand>
        <name>Zn(2+)</name>
        <dbReference type="ChEBI" id="CHEBI:29105"/>
    </ligand>
</feature>
<dbReference type="PANTHER" id="PTHR43622">
    <property type="entry name" value="3-DEHYDROQUINATE SYNTHASE"/>
    <property type="match status" value="1"/>
</dbReference>
<keyword evidence="12 19" id="KW-0479">Metal-binding</keyword>
<dbReference type="InterPro" id="IPR030963">
    <property type="entry name" value="DHQ_synth_fam"/>
</dbReference>
<evidence type="ECO:0000256" key="3">
    <source>
        <dbReference type="ARBA" id="ARBA00001947"/>
    </source>
</evidence>
<dbReference type="GO" id="GO:0003856">
    <property type="term" value="F:3-dehydroquinate synthase activity"/>
    <property type="evidence" value="ECO:0007669"/>
    <property type="project" value="UniProtKB-UniRule"/>
</dbReference>
<dbReference type="Pfam" id="PF24621">
    <property type="entry name" value="DHQS_C"/>
    <property type="match status" value="1"/>
</dbReference>
<evidence type="ECO:0000256" key="10">
    <source>
        <dbReference type="ARBA" id="ARBA00022490"/>
    </source>
</evidence>
<evidence type="ECO:0000256" key="2">
    <source>
        <dbReference type="ARBA" id="ARBA00001911"/>
    </source>
</evidence>
<dbReference type="NCBIfam" id="TIGR01357">
    <property type="entry name" value="aroB"/>
    <property type="match status" value="1"/>
</dbReference>
<comment type="cofactor">
    <cofactor evidence="2 19">
        <name>NAD(+)</name>
        <dbReference type="ChEBI" id="CHEBI:57540"/>
    </cofactor>
</comment>
<dbReference type="Pfam" id="PF01761">
    <property type="entry name" value="DHQ_synthase"/>
    <property type="match status" value="1"/>
</dbReference>
<dbReference type="Proteomes" id="UP000631694">
    <property type="component" value="Unassembled WGS sequence"/>
</dbReference>
<dbReference type="InterPro" id="IPR030960">
    <property type="entry name" value="DHQS/DOIS_N"/>
</dbReference>
<comment type="cofactor">
    <cofactor evidence="3">
        <name>Zn(2+)</name>
        <dbReference type="ChEBI" id="CHEBI:29105"/>
    </cofactor>
</comment>
<evidence type="ECO:0000259" key="21">
    <source>
        <dbReference type="Pfam" id="PF24621"/>
    </source>
</evidence>
<evidence type="ECO:0000256" key="16">
    <source>
        <dbReference type="ARBA" id="ARBA00023141"/>
    </source>
</evidence>
<protein>
    <recommendedName>
        <fullName evidence="9 19">3-dehydroquinate synthase</fullName>
        <shortName evidence="19">DHQS</shortName>
        <ecNumber evidence="8 19">4.2.3.4</ecNumber>
    </recommendedName>
</protein>
<evidence type="ECO:0000256" key="1">
    <source>
        <dbReference type="ARBA" id="ARBA00001393"/>
    </source>
</evidence>
<proteinExistence type="inferred from homology"/>
<feature type="domain" description="3-dehydroquinate synthase N-terminal" evidence="20">
    <location>
        <begin position="87"/>
        <end position="199"/>
    </location>
</feature>
<dbReference type="HAMAP" id="MF_00110">
    <property type="entry name" value="DHQ_synthase"/>
    <property type="match status" value="1"/>
</dbReference>
<evidence type="ECO:0000256" key="6">
    <source>
        <dbReference type="ARBA" id="ARBA00004661"/>
    </source>
</evidence>
<dbReference type="RefSeq" id="WP_197310374.1">
    <property type="nucleotide sequence ID" value="NZ_JADZLT010000042.1"/>
</dbReference>
<dbReference type="InterPro" id="IPR050071">
    <property type="entry name" value="Dehydroquinate_synthase"/>
</dbReference>
<keyword evidence="11 19" id="KW-0028">Amino-acid biosynthesis</keyword>
<comment type="catalytic activity">
    <reaction evidence="1 19">
        <text>7-phospho-2-dehydro-3-deoxy-D-arabino-heptonate = 3-dehydroquinate + phosphate</text>
        <dbReference type="Rhea" id="RHEA:21968"/>
        <dbReference type="ChEBI" id="CHEBI:32364"/>
        <dbReference type="ChEBI" id="CHEBI:43474"/>
        <dbReference type="ChEBI" id="CHEBI:58394"/>
        <dbReference type="EC" id="4.2.3.4"/>
    </reaction>
</comment>
<evidence type="ECO:0000256" key="19">
    <source>
        <dbReference type="HAMAP-Rule" id="MF_00110"/>
    </source>
</evidence>
<evidence type="ECO:0000256" key="12">
    <source>
        <dbReference type="ARBA" id="ARBA00022723"/>
    </source>
</evidence>
<dbReference type="CDD" id="cd08195">
    <property type="entry name" value="DHQS"/>
    <property type="match status" value="1"/>
</dbReference>
<evidence type="ECO:0000256" key="13">
    <source>
        <dbReference type="ARBA" id="ARBA00022741"/>
    </source>
</evidence>
<feature type="binding site" evidence="19">
    <location>
        <begin position="125"/>
        <end position="129"/>
    </location>
    <ligand>
        <name>NAD(+)</name>
        <dbReference type="ChEBI" id="CHEBI:57540"/>
    </ligand>
</feature>
<comment type="subcellular location">
    <subcellularLocation>
        <location evidence="5 19">Cytoplasm</location>
    </subcellularLocation>
</comment>
<evidence type="ECO:0000256" key="7">
    <source>
        <dbReference type="ARBA" id="ARBA00005412"/>
    </source>
</evidence>
<dbReference type="GO" id="GO:0046872">
    <property type="term" value="F:metal ion binding"/>
    <property type="evidence" value="ECO:0007669"/>
    <property type="project" value="UniProtKB-KW"/>
</dbReference>
<keyword evidence="10 19" id="KW-0963">Cytoplasm</keyword>
<dbReference type="SUPFAM" id="SSF56796">
    <property type="entry name" value="Dehydroquinate synthase-like"/>
    <property type="match status" value="1"/>
</dbReference>
<feature type="binding site" evidence="19">
    <location>
        <position position="171"/>
    </location>
    <ligand>
        <name>NAD(+)</name>
        <dbReference type="ChEBI" id="CHEBI:57540"/>
    </ligand>
</feature>
<dbReference type="Gene3D" id="3.40.50.1970">
    <property type="match status" value="1"/>
</dbReference>
<sequence length="385" mass="39488">MTTTAATFDAAAAEASDGGPVVVPVALGDRSYDILIGDGLIGRVGALMAERLPGARAAIVTDANLAGLHLDALEAGLEAAGIASSAIVVAPGEASKSFPVFERVVDAVIGGRFERGDAVVALGGGVVGDLSGFVAGVVRRGMRFVQIPTSLLAQVDSSVGGKTGINVAHGKNLVGVFHQPDLVVADTAALDTLSERHFRAGYAEVAKYGLIDDAGFFAWLEANHGAVFAGGTARTAAIATSCRAKARVVAADERETGERALLNLGHTFGHALEAATGYSDRLVHGEAIAIGMVLAHDFSVRMNLASRDDADRVRAHFSTVGLPTRLADVPGDLPDADGLLKLIGQDKKVARGKLTFILTHGIGQAFIANDVPPSAVTDFLAEAAV</sequence>
<dbReference type="GO" id="GO:0009423">
    <property type="term" value="P:chorismate biosynthetic process"/>
    <property type="evidence" value="ECO:0007669"/>
    <property type="project" value="UniProtKB-UniRule"/>
</dbReference>
<dbReference type="GO" id="GO:0005737">
    <property type="term" value="C:cytoplasm"/>
    <property type="evidence" value="ECO:0007669"/>
    <property type="project" value="UniProtKB-SubCell"/>
</dbReference>
<keyword evidence="23" id="KW-1185">Reference proteome</keyword>
<evidence type="ECO:0000313" key="23">
    <source>
        <dbReference type="Proteomes" id="UP000631694"/>
    </source>
</evidence>
<feature type="binding site" evidence="19">
    <location>
        <position position="162"/>
    </location>
    <ligand>
        <name>NAD(+)</name>
        <dbReference type="ChEBI" id="CHEBI:57540"/>
    </ligand>
</feature>
<feature type="binding site" evidence="19">
    <location>
        <position position="284"/>
    </location>
    <ligand>
        <name>Zn(2+)</name>
        <dbReference type="ChEBI" id="CHEBI:29105"/>
    </ligand>
</feature>
<dbReference type="GO" id="GO:0009073">
    <property type="term" value="P:aromatic amino acid family biosynthetic process"/>
    <property type="evidence" value="ECO:0007669"/>
    <property type="project" value="UniProtKB-KW"/>
</dbReference>
<comment type="similarity">
    <text evidence="7 19">Belongs to the sugar phosphate cyclases superfamily. Dehydroquinate synthase family.</text>
</comment>
<gene>
    <name evidence="19" type="primary">aroB</name>
    <name evidence="22" type="ORF">I5731_05535</name>
</gene>
<dbReference type="PIRSF" id="PIRSF001455">
    <property type="entry name" value="DHQ_synth"/>
    <property type="match status" value="1"/>
</dbReference>
<evidence type="ECO:0000313" key="22">
    <source>
        <dbReference type="EMBL" id="MBH0237277.1"/>
    </source>
</evidence>
<evidence type="ECO:0000259" key="20">
    <source>
        <dbReference type="Pfam" id="PF01761"/>
    </source>
</evidence>
<keyword evidence="14 19" id="KW-0862">Zinc</keyword>
<name>A0A931MXK7_9HYPH</name>
<reference evidence="22" key="1">
    <citation type="submission" date="2020-12" db="EMBL/GenBank/DDBJ databases">
        <title>Methylobrevis albus sp. nov., isolated from fresh water lack sediment.</title>
        <authorList>
            <person name="Zou Q."/>
        </authorList>
    </citation>
    <scope>NUCLEOTIDE SEQUENCE</scope>
    <source>
        <strain evidence="22">L22</strain>
    </source>
</reference>
<feature type="binding site" evidence="19">
    <location>
        <position position="204"/>
    </location>
    <ligand>
        <name>Zn(2+)</name>
        <dbReference type="ChEBI" id="CHEBI:29105"/>
    </ligand>
</feature>
<evidence type="ECO:0000256" key="17">
    <source>
        <dbReference type="ARBA" id="ARBA00023239"/>
    </source>
</evidence>
<comment type="function">
    <text evidence="4 19">Catalyzes the conversion of 3-deoxy-D-arabino-heptulosonate 7-phosphate (DAHP) to dehydroquinate (DHQ).</text>
</comment>
<evidence type="ECO:0000256" key="14">
    <source>
        <dbReference type="ARBA" id="ARBA00022833"/>
    </source>
</evidence>
<dbReference type="InterPro" id="IPR016037">
    <property type="entry name" value="DHQ_synth_AroB"/>
</dbReference>
<feature type="binding site" evidence="19">
    <location>
        <begin position="149"/>
        <end position="150"/>
    </location>
    <ligand>
        <name>NAD(+)</name>
        <dbReference type="ChEBI" id="CHEBI:57540"/>
    </ligand>
</feature>